<dbReference type="SUPFAM" id="SSF47413">
    <property type="entry name" value="lambda repressor-like DNA-binding domains"/>
    <property type="match status" value="1"/>
</dbReference>
<dbReference type="EMBL" id="JALBGC010000003">
    <property type="protein sequence ID" value="MCI1188024.1"/>
    <property type="molecule type" value="Genomic_DNA"/>
</dbReference>
<reference evidence="3" key="1">
    <citation type="submission" date="2022-03" db="EMBL/GenBank/DDBJ databases">
        <title>Bacterial whole genome sequence for Hymenobacter sp. DH14.</title>
        <authorList>
            <person name="Le V."/>
        </authorList>
    </citation>
    <scope>NUCLEOTIDE SEQUENCE</scope>
    <source>
        <strain evidence="3">DH14</strain>
    </source>
</reference>
<dbReference type="InterPro" id="IPR050807">
    <property type="entry name" value="TransReg_Diox_bact_type"/>
</dbReference>
<evidence type="ECO:0000313" key="4">
    <source>
        <dbReference type="Proteomes" id="UP001139193"/>
    </source>
</evidence>
<name>A0A9X1VF55_9BACT</name>
<dbReference type="InterPro" id="IPR001387">
    <property type="entry name" value="Cro/C1-type_HTH"/>
</dbReference>
<dbReference type="PANTHER" id="PTHR46797:SF1">
    <property type="entry name" value="METHYLPHOSPHONATE SYNTHASE"/>
    <property type="match status" value="1"/>
</dbReference>
<sequence length="78" mass="8752">MKNPGGVQVFGKHLRQLRSERGWSQQELADRANIDKMTIHRIETARMAATIDVLLSLTKGLEMPLHELVNCPGIEDAD</sequence>
<organism evidence="3 4">
    <name type="scientific">Hymenobacter cyanobacteriorum</name>
    <dbReference type="NCBI Taxonomy" id="2926463"/>
    <lineage>
        <taxon>Bacteria</taxon>
        <taxon>Pseudomonadati</taxon>
        <taxon>Bacteroidota</taxon>
        <taxon>Cytophagia</taxon>
        <taxon>Cytophagales</taxon>
        <taxon>Hymenobacteraceae</taxon>
        <taxon>Hymenobacter</taxon>
    </lineage>
</organism>
<evidence type="ECO:0000256" key="1">
    <source>
        <dbReference type="ARBA" id="ARBA00023125"/>
    </source>
</evidence>
<accession>A0A9X1VF55</accession>
<dbReference type="PROSITE" id="PS50943">
    <property type="entry name" value="HTH_CROC1"/>
    <property type="match status" value="1"/>
</dbReference>
<protein>
    <submittedName>
        <fullName evidence="3">Helix-turn-helix domain-containing protein</fullName>
    </submittedName>
</protein>
<dbReference type="Pfam" id="PF13560">
    <property type="entry name" value="HTH_31"/>
    <property type="match status" value="1"/>
</dbReference>
<feature type="domain" description="HTH cro/C1-type" evidence="2">
    <location>
        <begin position="14"/>
        <end position="68"/>
    </location>
</feature>
<gene>
    <name evidence="3" type="ORF">MON38_11390</name>
</gene>
<dbReference type="Proteomes" id="UP001139193">
    <property type="component" value="Unassembled WGS sequence"/>
</dbReference>
<comment type="caution">
    <text evidence="3">The sequence shown here is derived from an EMBL/GenBank/DDBJ whole genome shotgun (WGS) entry which is preliminary data.</text>
</comment>
<dbReference type="RefSeq" id="WP_241936291.1">
    <property type="nucleotide sequence ID" value="NZ_JALBGC010000003.1"/>
</dbReference>
<dbReference type="CDD" id="cd00093">
    <property type="entry name" value="HTH_XRE"/>
    <property type="match status" value="1"/>
</dbReference>
<evidence type="ECO:0000259" key="2">
    <source>
        <dbReference type="PROSITE" id="PS50943"/>
    </source>
</evidence>
<keyword evidence="1" id="KW-0238">DNA-binding</keyword>
<dbReference type="Gene3D" id="1.10.260.40">
    <property type="entry name" value="lambda repressor-like DNA-binding domains"/>
    <property type="match status" value="1"/>
</dbReference>
<proteinExistence type="predicted"/>
<dbReference type="GO" id="GO:0003677">
    <property type="term" value="F:DNA binding"/>
    <property type="evidence" value="ECO:0007669"/>
    <property type="project" value="UniProtKB-KW"/>
</dbReference>
<dbReference type="GO" id="GO:0003700">
    <property type="term" value="F:DNA-binding transcription factor activity"/>
    <property type="evidence" value="ECO:0007669"/>
    <property type="project" value="TreeGrafter"/>
</dbReference>
<dbReference type="AlphaFoldDB" id="A0A9X1VF55"/>
<dbReference type="GO" id="GO:0005829">
    <property type="term" value="C:cytosol"/>
    <property type="evidence" value="ECO:0007669"/>
    <property type="project" value="TreeGrafter"/>
</dbReference>
<dbReference type="PANTHER" id="PTHR46797">
    <property type="entry name" value="HTH-TYPE TRANSCRIPTIONAL REGULATOR"/>
    <property type="match status" value="1"/>
</dbReference>
<dbReference type="SMART" id="SM00530">
    <property type="entry name" value="HTH_XRE"/>
    <property type="match status" value="1"/>
</dbReference>
<evidence type="ECO:0000313" key="3">
    <source>
        <dbReference type="EMBL" id="MCI1188024.1"/>
    </source>
</evidence>
<dbReference type="InterPro" id="IPR010982">
    <property type="entry name" value="Lambda_DNA-bd_dom_sf"/>
</dbReference>
<keyword evidence="4" id="KW-1185">Reference proteome</keyword>